<sequence length="323" mass="33885">MRGMILCMDVVLVALADPARWRLVELLAERPRPVGVLAELAGARQPQTTKHLQTLERAGIVASERSGQRRIYALRPGPLRSLASLIAGLADTAERAGGPLETYGEYRRAVLAERDAADKAGAGWADGRSLRFRRSVAAPPALLWRHLTEAALLARWWAPDDLRVSELVFEARPGGRIVQEYRDADDTQPSAAHSSGAQPSGAQPSGSEPSGIQPSGSEPSGAQPSGSEPDGAVVGRAVGVVEAAEPGARLAYRMTPLLPGGAPAFTAHVEMVLTPVGAGTELGVDYRITGSAVDSADFIAGIEIGFGQSLDKLTAVFESGSTK</sequence>
<dbReference type="CDD" id="cd07814">
    <property type="entry name" value="SRPBCC_CalC_Aha1-like"/>
    <property type="match status" value="1"/>
</dbReference>
<dbReference type="SUPFAM" id="SSF55961">
    <property type="entry name" value="Bet v1-like"/>
    <property type="match status" value="2"/>
</dbReference>
<dbReference type="InterPro" id="IPR001845">
    <property type="entry name" value="HTH_ArsR_DNA-bd_dom"/>
</dbReference>
<evidence type="ECO:0000256" key="1">
    <source>
        <dbReference type="ARBA" id="ARBA00023015"/>
    </source>
</evidence>
<proteinExistence type="predicted"/>
<keyword evidence="2" id="KW-0238">DNA-binding</keyword>
<dbReference type="InterPro" id="IPR036388">
    <property type="entry name" value="WH-like_DNA-bd_sf"/>
</dbReference>
<dbReference type="Proteomes" id="UP000609879">
    <property type="component" value="Unassembled WGS sequence"/>
</dbReference>
<feature type="region of interest" description="Disordered" evidence="4">
    <location>
        <begin position="183"/>
        <end position="232"/>
    </location>
</feature>
<feature type="compositionally biased region" description="Polar residues" evidence="4">
    <location>
        <begin position="187"/>
        <end position="226"/>
    </location>
</feature>
<keyword evidence="1" id="KW-0805">Transcription regulation</keyword>
<dbReference type="InterPro" id="IPR011991">
    <property type="entry name" value="ArsR-like_HTH"/>
</dbReference>
<reference evidence="6 7" key="1">
    <citation type="submission" date="2021-01" db="EMBL/GenBank/DDBJ databases">
        <title>Whole genome shotgun sequence of Actinoplanes deccanensis NBRC 13994.</title>
        <authorList>
            <person name="Komaki H."/>
            <person name="Tamura T."/>
        </authorList>
    </citation>
    <scope>NUCLEOTIDE SEQUENCE [LARGE SCALE GENOMIC DNA]</scope>
    <source>
        <strain evidence="6 7">NBRC 13994</strain>
    </source>
</reference>
<keyword evidence="7" id="KW-1185">Reference proteome</keyword>
<dbReference type="SMART" id="SM00418">
    <property type="entry name" value="HTH_ARSR"/>
    <property type="match status" value="1"/>
</dbReference>
<dbReference type="SUPFAM" id="SSF46785">
    <property type="entry name" value="Winged helix' DNA-binding domain"/>
    <property type="match status" value="1"/>
</dbReference>
<dbReference type="NCBIfam" id="NF033788">
    <property type="entry name" value="HTH_metalloreg"/>
    <property type="match status" value="1"/>
</dbReference>
<name>A0ABQ3Y9U6_9ACTN</name>
<dbReference type="Gene3D" id="3.30.530.20">
    <property type="match status" value="2"/>
</dbReference>
<feature type="domain" description="HTH arsR-type" evidence="5">
    <location>
        <begin position="1"/>
        <end position="94"/>
    </location>
</feature>
<dbReference type="Gene3D" id="1.10.10.10">
    <property type="entry name" value="Winged helix-like DNA-binding domain superfamily/Winged helix DNA-binding domain"/>
    <property type="match status" value="1"/>
</dbReference>
<dbReference type="PANTHER" id="PTHR33154">
    <property type="entry name" value="TRANSCRIPTIONAL REGULATOR, ARSR FAMILY"/>
    <property type="match status" value="1"/>
</dbReference>
<evidence type="ECO:0000256" key="2">
    <source>
        <dbReference type="ARBA" id="ARBA00023125"/>
    </source>
</evidence>
<protein>
    <submittedName>
        <fullName evidence="6">ArsR family transcriptional regulator</fullName>
    </submittedName>
</protein>
<dbReference type="InterPro" id="IPR023393">
    <property type="entry name" value="START-like_dom_sf"/>
</dbReference>
<dbReference type="PROSITE" id="PS50987">
    <property type="entry name" value="HTH_ARSR_2"/>
    <property type="match status" value="1"/>
</dbReference>
<evidence type="ECO:0000313" key="7">
    <source>
        <dbReference type="Proteomes" id="UP000609879"/>
    </source>
</evidence>
<keyword evidence="3" id="KW-0804">Transcription</keyword>
<accession>A0ABQ3Y9U6</accession>
<evidence type="ECO:0000313" key="6">
    <source>
        <dbReference type="EMBL" id="GID76776.1"/>
    </source>
</evidence>
<dbReference type="PANTHER" id="PTHR33154:SF33">
    <property type="entry name" value="TRANSCRIPTIONAL REPRESSOR SDPR"/>
    <property type="match status" value="1"/>
</dbReference>
<dbReference type="PRINTS" id="PR00778">
    <property type="entry name" value="HTHARSR"/>
</dbReference>
<dbReference type="InterPro" id="IPR051081">
    <property type="entry name" value="HTH_MetalResp_TranReg"/>
</dbReference>
<dbReference type="Pfam" id="PF12840">
    <property type="entry name" value="HTH_20"/>
    <property type="match status" value="1"/>
</dbReference>
<evidence type="ECO:0000256" key="3">
    <source>
        <dbReference type="ARBA" id="ARBA00023163"/>
    </source>
</evidence>
<evidence type="ECO:0000256" key="4">
    <source>
        <dbReference type="SAM" id="MobiDB-lite"/>
    </source>
</evidence>
<gene>
    <name evidence="6" type="ORF">Ade02nite_54170</name>
</gene>
<evidence type="ECO:0000259" key="5">
    <source>
        <dbReference type="PROSITE" id="PS50987"/>
    </source>
</evidence>
<organism evidence="6 7">
    <name type="scientific">Paractinoplanes deccanensis</name>
    <dbReference type="NCBI Taxonomy" id="113561"/>
    <lineage>
        <taxon>Bacteria</taxon>
        <taxon>Bacillati</taxon>
        <taxon>Actinomycetota</taxon>
        <taxon>Actinomycetes</taxon>
        <taxon>Micromonosporales</taxon>
        <taxon>Micromonosporaceae</taxon>
        <taxon>Paractinoplanes</taxon>
    </lineage>
</organism>
<dbReference type="InterPro" id="IPR036390">
    <property type="entry name" value="WH_DNA-bd_sf"/>
</dbReference>
<dbReference type="EMBL" id="BOMI01000108">
    <property type="protein sequence ID" value="GID76776.1"/>
    <property type="molecule type" value="Genomic_DNA"/>
</dbReference>
<dbReference type="CDD" id="cd00090">
    <property type="entry name" value="HTH_ARSR"/>
    <property type="match status" value="1"/>
</dbReference>
<comment type="caution">
    <text evidence="6">The sequence shown here is derived from an EMBL/GenBank/DDBJ whole genome shotgun (WGS) entry which is preliminary data.</text>
</comment>